<evidence type="ECO:0000313" key="2">
    <source>
        <dbReference type="EMBL" id="MCG6505048.1"/>
    </source>
</evidence>
<accession>A0ABS9NQI1</accession>
<evidence type="ECO:0000256" key="1">
    <source>
        <dbReference type="SAM" id="Phobius"/>
    </source>
</evidence>
<proteinExistence type="predicted"/>
<keyword evidence="1" id="KW-0812">Transmembrane</keyword>
<dbReference type="SUPFAM" id="SSF52218">
    <property type="entry name" value="Flavoproteins"/>
    <property type="match status" value="1"/>
</dbReference>
<gene>
    <name evidence="2" type="ORF">MB824_11175</name>
</gene>
<sequence>MPAPPFRILLVSYSQTGQLSRLAGHFIAPCEGADNIEIEQLALKPRQPFPFPWRFGRFFDTFPETVRLQPQPIETPEFRHERYNLVVLAYTVWFLSPSQPVCAFLQHPAAQRILAGTPVITLIGCRNMWLMAQEEVKKLLSQAGAKLVGNIVKTDQSDAWSSFATTPLWMMTGNKHPYRWLPSAGIAEREILDMARFGGRLKQVLDAGGTPDETLFRGMGAVKIDEKLMMSEAVGRRSFRLWGALLIGCGRISPLLRRAVLYIYVVFLLLMIVTVVPLSALLRILLKPLTQQKLSRLRRYYAQPSGE</sequence>
<feature type="transmembrane region" description="Helical" evidence="1">
    <location>
        <begin position="262"/>
        <end position="286"/>
    </location>
</feature>
<protein>
    <submittedName>
        <fullName evidence="2">Dialkylresorcinol condensing enzyme</fullName>
    </submittedName>
</protein>
<dbReference type="EMBL" id="JAKOOW010000077">
    <property type="protein sequence ID" value="MCG6505048.1"/>
    <property type="molecule type" value="Genomic_DNA"/>
</dbReference>
<keyword evidence="1" id="KW-0472">Membrane</keyword>
<dbReference type="InterPro" id="IPR029039">
    <property type="entry name" value="Flavoprotein-like_sf"/>
</dbReference>
<keyword evidence="3" id="KW-1185">Reference proteome</keyword>
<reference evidence="2 3" key="1">
    <citation type="submission" date="2022-02" db="EMBL/GenBank/DDBJ databases">
        <title>Genome sequence data of Kingella unionensis sp. nov. strain CICC 24913 (CCUG 75125).</title>
        <authorList>
            <person name="Xiao M."/>
        </authorList>
    </citation>
    <scope>NUCLEOTIDE SEQUENCE [LARGE SCALE GENOMIC DNA]</scope>
    <source>
        <strain evidence="2 3">CICC 24913</strain>
    </source>
</reference>
<evidence type="ECO:0000313" key="3">
    <source>
        <dbReference type="Proteomes" id="UP001298424"/>
    </source>
</evidence>
<keyword evidence="1" id="KW-1133">Transmembrane helix</keyword>
<dbReference type="Gene3D" id="3.40.50.360">
    <property type="match status" value="1"/>
</dbReference>
<comment type="caution">
    <text evidence="2">The sequence shown here is derived from an EMBL/GenBank/DDBJ whole genome shotgun (WGS) entry which is preliminary data.</text>
</comment>
<dbReference type="RefSeq" id="WP_238748633.1">
    <property type="nucleotide sequence ID" value="NZ_JAKOOW010000077.1"/>
</dbReference>
<name>A0ABS9NQI1_9NEIS</name>
<organism evidence="2 3">
    <name type="scientific">Kingella pumchi</name>
    <dbReference type="NCBI Taxonomy" id="2779506"/>
    <lineage>
        <taxon>Bacteria</taxon>
        <taxon>Pseudomonadati</taxon>
        <taxon>Pseudomonadota</taxon>
        <taxon>Betaproteobacteria</taxon>
        <taxon>Neisseriales</taxon>
        <taxon>Neisseriaceae</taxon>
        <taxon>Kingella</taxon>
    </lineage>
</organism>
<dbReference type="Proteomes" id="UP001298424">
    <property type="component" value="Unassembled WGS sequence"/>
</dbReference>